<gene>
    <name evidence="2" type="ORF">GCM10022244_15790</name>
</gene>
<accession>A0ABP7LS68</accession>
<dbReference type="EMBL" id="BAABAJ010000004">
    <property type="protein sequence ID" value="GAA3906537.1"/>
    <property type="molecule type" value="Genomic_DNA"/>
</dbReference>
<protein>
    <submittedName>
        <fullName evidence="2">Uncharacterized protein</fullName>
    </submittedName>
</protein>
<keyword evidence="3" id="KW-1185">Reference proteome</keyword>
<evidence type="ECO:0000313" key="2">
    <source>
        <dbReference type="EMBL" id="GAA3906537.1"/>
    </source>
</evidence>
<sequence length="68" mass="6955">MRAVGGLDGRAGLGVGFDDMRGHGSEGKEAQVKAAMAILSTETGRDATPWVPPFSRGQRAAVTASLSP</sequence>
<comment type="caution">
    <text evidence="2">The sequence shown here is derived from an EMBL/GenBank/DDBJ whole genome shotgun (WGS) entry which is preliminary data.</text>
</comment>
<evidence type="ECO:0000256" key="1">
    <source>
        <dbReference type="SAM" id="MobiDB-lite"/>
    </source>
</evidence>
<feature type="region of interest" description="Disordered" evidence="1">
    <location>
        <begin position="44"/>
        <end position="68"/>
    </location>
</feature>
<proteinExistence type="predicted"/>
<reference evidence="3" key="1">
    <citation type="journal article" date="2019" name="Int. J. Syst. Evol. Microbiol.">
        <title>The Global Catalogue of Microorganisms (GCM) 10K type strain sequencing project: providing services to taxonomists for standard genome sequencing and annotation.</title>
        <authorList>
            <consortium name="The Broad Institute Genomics Platform"/>
            <consortium name="The Broad Institute Genome Sequencing Center for Infectious Disease"/>
            <person name="Wu L."/>
            <person name="Ma J."/>
        </authorList>
    </citation>
    <scope>NUCLEOTIDE SEQUENCE [LARGE SCALE GENOMIC DNA]</scope>
    <source>
        <strain evidence="3">JCM 16956</strain>
    </source>
</reference>
<organism evidence="2 3">
    <name type="scientific">Streptomyces gulbargensis</name>
    <dbReference type="NCBI Taxonomy" id="364901"/>
    <lineage>
        <taxon>Bacteria</taxon>
        <taxon>Bacillati</taxon>
        <taxon>Actinomycetota</taxon>
        <taxon>Actinomycetes</taxon>
        <taxon>Kitasatosporales</taxon>
        <taxon>Streptomycetaceae</taxon>
        <taxon>Streptomyces</taxon>
    </lineage>
</organism>
<name>A0ABP7LS68_9ACTN</name>
<evidence type="ECO:0000313" key="3">
    <source>
        <dbReference type="Proteomes" id="UP001501000"/>
    </source>
</evidence>
<dbReference type="Proteomes" id="UP001501000">
    <property type="component" value="Unassembled WGS sequence"/>
</dbReference>